<evidence type="ECO:0000256" key="1">
    <source>
        <dbReference type="ARBA" id="ARBA00003330"/>
    </source>
</evidence>
<evidence type="ECO:0000256" key="19">
    <source>
        <dbReference type="ARBA" id="ARBA00082991"/>
    </source>
</evidence>
<keyword evidence="7" id="KW-1015">Disulfide bond</keyword>
<proteinExistence type="inferred from homology"/>
<keyword evidence="23" id="KW-1185">Reference proteome</keyword>
<comment type="similarity">
    <text evidence="10">Belongs to the peroxiredoxin family. BCP/PrxQ subfamily.</text>
</comment>
<dbReference type="EC" id="1.11.1.24" evidence="3"/>
<evidence type="ECO:0000256" key="13">
    <source>
        <dbReference type="ARBA" id="ARBA00052774"/>
    </source>
</evidence>
<keyword evidence="4" id="KW-0575">Peroxidase</keyword>
<dbReference type="InterPro" id="IPR024706">
    <property type="entry name" value="Peroxiredoxin_AhpC-typ"/>
</dbReference>
<evidence type="ECO:0000256" key="9">
    <source>
        <dbReference type="ARBA" id="ARBA00032824"/>
    </source>
</evidence>
<evidence type="ECO:0000256" key="4">
    <source>
        <dbReference type="ARBA" id="ARBA00022559"/>
    </source>
</evidence>
<evidence type="ECO:0000256" key="12">
    <source>
        <dbReference type="ARBA" id="ARBA00049091"/>
    </source>
</evidence>
<evidence type="ECO:0000256" key="10">
    <source>
        <dbReference type="ARBA" id="ARBA00038489"/>
    </source>
</evidence>
<dbReference type="Pfam" id="PF00578">
    <property type="entry name" value="AhpC-TSA"/>
    <property type="match status" value="1"/>
</dbReference>
<dbReference type="PROSITE" id="PS51352">
    <property type="entry name" value="THIOREDOXIN_2"/>
    <property type="match status" value="1"/>
</dbReference>
<keyword evidence="5" id="KW-0049">Antioxidant</keyword>
<dbReference type="PIRSF" id="PIRSF000239">
    <property type="entry name" value="AHPC"/>
    <property type="match status" value="1"/>
</dbReference>
<comment type="subunit">
    <text evidence="16">Homodimer. Forms both dimers and octamers; a tightly-associated dimer and a ring-like octamer.</text>
</comment>
<evidence type="ECO:0000313" key="22">
    <source>
        <dbReference type="EMBL" id="QGG40974.1"/>
    </source>
</evidence>
<accession>A0A5Q2MCY7</accession>
<dbReference type="SUPFAM" id="SSF52833">
    <property type="entry name" value="Thioredoxin-like"/>
    <property type="match status" value="1"/>
</dbReference>
<dbReference type="GO" id="GO:0008379">
    <property type="term" value="F:thioredoxin peroxidase activity"/>
    <property type="evidence" value="ECO:0007669"/>
    <property type="project" value="TreeGrafter"/>
</dbReference>
<evidence type="ECO:0000313" key="23">
    <source>
        <dbReference type="Proteomes" id="UP000392064"/>
    </source>
</evidence>
<protein>
    <recommendedName>
        <fullName evidence="18">Alkyl hydroperoxide reductase E</fullName>
        <ecNumber evidence="3">1.11.1.24</ecNumber>
        <ecNumber evidence="17">1.11.1.29</ecNumber>
    </recommendedName>
    <alternativeName>
        <fullName evidence="11">Bacterioferritin comigratory protein</fullName>
    </alternativeName>
    <alternativeName>
        <fullName evidence="19">Mycoredoxin-dependent peroxiredoxin</fullName>
    </alternativeName>
    <alternativeName>
        <fullName evidence="20">Peroxiredoxin AhpE</fullName>
    </alternativeName>
    <alternativeName>
        <fullName evidence="9">Thioredoxin peroxidase</fullName>
    </alternativeName>
</protein>
<dbReference type="CDD" id="cd03018">
    <property type="entry name" value="PRX_AhpE_like"/>
    <property type="match status" value="1"/>
</dbReference>
<reference evidence="22 23" key="1">
    <citation type="submission" date="2019-11" db="EMBL/GenBank/DDBJ databases">
        <authorList>
            <person name="Li J."/>
        </authorList>
    </citation>
    <scope>NUCLEOTIDE SEQUENCE [LARGE SCALE GENOMIC DNA]</scope>
    <source>
        <strain evidence="22 23">MF47</strain>
    </source>
</reference>
<comment type="function">
    <text evidence="1">Thiol-specific peroxidase that catalyzes the reduction of hydrogen peroxide and organic hydroperoxides to water and alcohols, respectively. Plays a role in cell protection against oxidative stress by detoxifying peroxides and as sensor of hydrogen peroxide-mediated signaling events.</text>
</comment>
<dbReference type="EMBL" id="CP045737">
    <property type="protein sequence ID" value="QGG40974.1"/>
    <property type="molecule type" value="Genomic_DNA"/>
</dbReference>
<evidence type="ECO:0000256" key="2">
    <source>
        <dbReference type="ARBA" id="ARBA00011245"/>
    </source>
</evidence>
<keyword evidence="6" id="KW-0560">Oxidoreductase</keyword>
<dbReference type="AlphaFoldDB" id="A0A5Q2MCY7"/>
<evidence type="ECO:0000256" key="7">
    <source>
        <dbReference type="ARBA" id="ARBA00023157"/>
    </source>
</evidence>
<sequence>MTLTIGDSAPDFTLKNQHGEDVSLSSFRGEKNVVLVFFPFAFSGICTGELCEIRDNLSAFETDDAEVLAVSCDHFFSNRAFADRDGYEFSILSDFWPHGEVSRAYGTFNDGAGAPNRGTFVIDRDGILRWQVVNGIGDARDFGAYRAALADLS</sequence>
<comment type="catalytic activity">
    <reaction evidence="12">
        <text>a hydroperoxide + [thioredoxin]-dithiol = an alcohol + [thioredoxin]-disulfide + H2O</text>
        <dbReference type="Rhea" id="RHEA:62620"/>
        <dbReference type="Rhea" id="RHEA-COMP:10698"/>
        <dbReference type="Rhea" id="RHEA-COMP:10700"/>
        <dbReference type="ChEBI" id="CHEBI:15377"/>
        <dbReference type="ChEBI" id="CHEBI:29950"/>
        <dbReference type="ChEBI" id="CHEBI:30879"/>
        <dbReference type="ChEBI" id="CHEBI:35924"/>
        <dbReference type="ChEBI" id="CHEBI:50058"/>
        <dbReference type="EC" id="1.11.1.24"/>
    </reaction>
</comment>
<name>A0A5Q2MCY7_9ACTN</name>
<dbReference type="InterPro" id="IPR050924">
    <property type="entry name" value="Peroxiredoxin_BCP/PrxQ"/>
</dbReference>
<dbReference type="KEGG" id="aef:GEV26_06150"/>
<dbReference type="InterPro" id="IPR013766">
    <property type="entry name" value="Thioredoxin_domain"/>
</dbReference>
<dbReference type="InterPro" id="IPR036249">
    <property type="entry name" value="Thioredoxin-like_sf"/>
</dbReference>
<evidence type="ECO:0000256" key="8">
    <source>
        <dbReference type="ARBA" id="ARBA00023284"/>
    </source>
</evidence>
<dbReference type="InterPro" id="IPR000866">
    <property type="entry name" value="AhpC/TSA"/>
</dbReference>
<comment type="subunit">
    <text evidence="2">Monomer.</text>
</comment>
<dbReference type="GO" id="GO:0005737">
    <property type="term" value="C:cytoplasm"/>
    <property type="evidence" value="ECO:0007669"/>
    <property type="project" value="TreeGrafter"/>
</dbReference>
<dbReference type="GO" id="GO:0045454">
    <property type="term" value="P:cell redox homeostasis"/>
    <property type="evidence" value="ECO:0007669"/>
    <property type="project" value="TreeGrafter"/>
</dbReference>
<evidence type="ECO:0000256" key="18">
    <source>
        <dbReference type="ARBA" id="ARBA00068979"/>
    </source>
</evidence>
<dbReference type="RefSeq" id="WP_153652243.1">
    <property type="nucleotide sequence ID" value="NZ_CP045737.1"/>
</dbReference>
<evidence type="ECO:0000259" key="21">
    <source>
        <dbReference type="PROSITE" id="PS51352"/>
    </source>
</evidence>
<dbReference type="PANTHER" id="PTHR42801">
    <property type="entry name" value="THIOREDOXIN-DEPENDENT PEROXIDE REDUCTASE"/>
    <property type="match status" value="1"/>
</dbReference>
<evidence type="ECO:0000256" key="6">
    <source>
        <dbReference type="ARBA" id="ARBA00023002"/>
    </source>
</evidence>
<dbReference type="GO" id="GO:0034599">
    <property type="term" value="P:cellular response to oxidative stress"/>
    <property type="evidence" value="ECO:0007669"/>
    <property type="project" value="TreeGrafter"/>
</dbReference>
<dbReference type="Proteomes" id="UP000392064">
    <property type="component" value="Chromosome"/>
</dbReference>
<dbReference type="FunFam" id="3.40.30.10:FF:000118">
    <property type="entry name" value="Peroxiredoxin AhpE"/>
    <property type="match status" value="1"/>
</dbReference>
<evidence type="ECO:0000256" key="14">
    <source>
        <dbReference type="ARBA" id="ARBA00056930"/>
    </source>
</evidence>
<feature type="domain" description="Thioredoxin" evidence="21">
    <location>
        <begin position="3"/>
        <end position="153"/>
    </location>
</feature>
<organism evidence="22 23">
    <name type="scientific">Aeromicrobium yanjiei</name>
    <dbReference type="NCBI Taxonomy" id="2662028"/>
    <lineage>
        <taxon>Bacteria</taxon>
        <taxon>Bacillati</taxon>
        <taxon>Actinomycetota</taxon>
        <taxon>Actinomycetes</taxon>
        <taxon>Propionibacteriales</taxon>
        <taxon>Nocardioidaceae</taxon>
        <taxon>Aeromicrobium</taxon>
    </lineage>
</organism>
<comment type="catalytic activity">
    <reaction evidence="13">
        <text>[mycoredoxin]-L-dithiol + a hydroperoxide = [mycoredoxin]-L-disulfide + an alcohol + H2O</text>
        <dbReference type="Rhea" id="RHEA:62640"/>
        <dbReference type="Rhea" id="RHEA-COMP:16137"/>
        <dbReference type="Rhea" id="RHEA-COMP:16138"/>
        <dbReference type="ChEBI" id="CHEBI:15377"/>
        <dbReference type="ChEBI" id="CHEBI:29950"/>
        <dbReference type="ChEBI" id="CHEBI:30879"/>
        <dbReference type="ChEBI" id="CHEBI:35924"/>
        <dbReference type="ChEBI" id="CHEBI:50058"/>
        <dbReference type="EC" id="1.11.1.29"/>
    </reaction>
</comment>
<evidence type="ECO:0000256" key="17">
    <source>
        <dbReference type="ARBA" id="ARBA00067009"/>
    </source>
</evidence>
<evidence type="ECO:0000256" key="16">
    <source>
        <dbReference type="ARBA" id="ARBA00065226"/>
    </source>
</evidence>
<keyword evidence="8" id="KW-0676">Redox-active center</keyword>
<evidence type="ECO:0000256" key="11">
    <source>
        <dbReference type="ARBA" id="ARBA00041373"/>
    </source>
</evidence>
<evidence type="ECO:0000256" key="5">
    <source>
        <dbReference type="ARBA" id="ARBA00022862"/>
    </source>
</evidence>
<comment type="similarity">
    <text evidence="15">Belongs to the peroxiredoxin family. AhpE subfamily.</text>
</comment>
<dbReference type="EC" id="1.11.1.29" evidence="17"/>
<comment type="function">
    <text evidence="14">Thiol-specific peroxidase that catalyzes the reduction of hydrogen peroxide and organic hydroperoxides to water and alcohols, respectively. Plays a role in cell protection against oxidative stress by detoxifying peroxides. May represent an important antioxidant defense against cytotoxic peroxides, especially peroxynitrite, which can be formed by activated macrophages during infection.</text>
</comment>
<dbReference type="Gene3D" id="3.40.30.10">
    <property type="entry name" value="Glutaredoxin"/>
    <property type="match status" value="1"/>
</dbReference>
<evidence type="ECO:0000256" key="20">
    <source>
        <dbReference type="ARBA" id="ARBA00083736"/>
    </source>
</evidence>
<dbReference type="PANTHER" id="PTHR42801:SF20">
    <property type="entry name" value="ALKYL HYDROPEROXIDE REDUCTASE E"/>
    <property type="match status" value="1"/>
</dbReference>
<evidence type="ECO:0000256" key="3">
    <source>
        <dbReference type="ARBA" id="ARBA00013017"/>
    </source>
</evidence>
<gene>
    <name evidence="22" type="ORF">GEV26_06150</name>
</gene>
<evidence type="ECO:0000256" key="15">
    <source>
        <dbReference type="ARBA" id="ARBA00060973"/>
    </source>
</evidence>